<gene>
    <name evidence="7" type="ORF">SAMN05421788_102302</name>
</gene>
<comment type="catalytic activity">
    <reaction evidence="1">
        <text>Hydrolysis of terminal non-reducing beta-D-fructofuranoside residues in beta-D-fructofuranosides.</text>
        <dbReference type="EC" id="3.2.1.26"/>
    </reaction>
</comment>
<dbReference type="SUPFAM" id="SSF48208">
    <property type="entry name" value="Six-hairpin glycosidases"/>
    <property type="match status" value="1"/>
</dbReference>
<organism evidence="7 8">
    <name type="scientific">Filimonas lacunae</name>
    <dbReference type="NCBI Taxonomy" id="477680"/>
    <lineage>
        <taxon>Bacteria</taxon>
        <taxon>Pseudomonadati</taxon>
        <taxon>Bacteroidota</taxon>
        <taxon>Chitinophagia</taxon>
        <taxon>Chitinophagales</taxon>
        <taxon>Chitinophagaceae</taxon>
        <taxon>Filimonas</taxon>
    </lineage>
</organism>
<dbReference type="InterPro" id="IPR024746">
    <property type="entry name" value="Glyco_hydro_100"/>
</dbReference>
<dbReference type="KEGG" id="fln:FLA_3087"/>
<keyword evidence="8" id="KW-1185">Reference proteome</keyword>
<keyword evidence="6" id="KW-0326">Glycosidase</keyword>
<reference evidence="8" key="1">
    <citation type="submission" date="2017-01" db="EMBL/GenBank/DDBJ databases">
        <authorList>
            <person name="Varghese N."/>
            <person name="Submissions S."/>
        </authorList>
    </citation>
    <scope>NUCLEOTIDE SEQUENCE [LARGE SCALE GENOMIC DNA]</scope>
    <source>
        <strain evidence="8">DSM 21054</strain>
    </source>
</reference>
<dbReference type="EC" id="3.2.1.26" evidence="3"/>
<dbReference type="Gene3D" id="1.50.10.10">
    <property type="match status" value="1"/>
</dbReference>
<dbReference type="STRING" id="477680.SAMN05421788_102302"/>
<dbReference type="Proteomes" id="UP000186917">
    <property type="component" value="Unassembled WGS sequence"/>
</dbReference>
<dbReference type="OrthoDB" id="49490at2"/>
<dbReference type="InterPro" id="IPR012341">
    <property type="entry name" value="6hp_glycosidase-like_sf"/>
</dbReference>
<name>A0A173MHW5_9BACT</name>
<evidence type="ECO:0000256" key="3">
    <source>
        <dbReference type="ARBA" id="ARBA00012758"/>
    </source>
</evidence>
<keyword evidence="4" id="KW-0378">Hydrolase</keyword>
<dbReference type="EMBL" id="FTOR01000002">
    <property type="protein sequence ID" value="SIS95454.1"/>
    <property type="molecule type" value="Genomic_DNA"/>
</dbReference>
<dbReference type="GO" id="GO:0005975">
    <property type="term" value="P:carbohydrate metabolic process"/>
    <property type="evidence" value="ECO:0007669"/>
    <property type="project" value="InterPro"/>
</dbReference>
<proteinExistence type="inferred from homology"/>
<evidence type="ECO:0000256" key="4">
    <source>
        <dbReference type="ARBA" id="ARBA00022801"/>
    </source>
</evidence>
<dbReference type="AlphaFoldDB" id="A0A173MHW5"/>
<sequence length="395" mass="44025">MRMNVAYYHSAISLLEQASSSAGFVAAVNEQDNYRRVWTRDGVICSIAALLSKETQLVTTALATLHTLFTHQHSAGFMPSNVHPVSGAVSYGGVAGRADAPAWAVIGVCLYTLHTGDDEPAIQYRQQVEKCIAVMDAWEFNGRHLVYVPQSGDWADEYIQHGYVLFDQLLRVWALQLAAHVYRRSDWAEKGAAIAQVINNNFWKPTQGGTCYSPTVERMWQKTGESSYWLAGFNPSRFYTYFDLQANTLALLLNMGNARQQQQVVGYIHDMLQQYQLVPGFYPVIETGSPDYRELSDNYAFHFRNRPHEFHNGGLWPVWNGFLVMALAQTGNQALASRLALSLHQVNQHPQSPFNECFHGLTALPCGVPQCAWSAAGSVIAECALSGKFLTTSFT</sequence>
<evidence type="ECO:0000256" key="5">
    <source>
        <dbReference type="ARBA" id="ARBA00023277"/>
    </source>
</evidence>
<dbReference type="GO" id="GO:0004564">
    <property type="term" value="F:beta-fructofuranosidase activity"/>
    <property type="evidence" value="ECO:0007669"/>
    <property type="project" value="UniProtKB-EC"/>
</dbReference>
<comment type="similarity">
    <text evidence="2">Belongs to the glycosyl hydrolase 100 family.</text>
</comment>
<evidence type="ECO:0000313" key="7">
    <source>
        <dbReference type="EMBL" id="SIS95454.1"/>
    </source>
</evidence>
<dbReference type="RefSeq" id="WP_144263999.1">
    <property type="nucleotide sequence ID" value="NZ_AP017422.1"/>
</dbReference>
<dbReference type="InterPro" id="IPR008928">
    <property type="entry name" value="6-hairpin_glycosidase_sf"/>
</dbReference>
<evidence type="ECO:0000313" key="8">
    <source>
        <dbReference type="Proteomes" id="UP000186917"/>
    </source>
</evidence>
<evidence type="ECO:0000256" key="1">
    <source>
        <dbReference type="ARBA" id="ARBA00000094"/>
    </source>
</evidence>
<dbReference type="GO" id="GO:0033926">
    <property type="term" value="F:endo-alpha-N-acetylgalactosaminidase activity"/>
    <property type="evidence" value="ECO:0007669"/>
    <property type="project" value="InterPro"/>
</dbReference>
<keyword evidence="5" id="KW-0119">Carbohydrate metabolism</keyword>
<dbReference type="Pfam" id="PF12899">
    <property type="entry name" value="Glyco_hydro_100"/>
    <property type="match status" value="1"/>
</dbReference>
<evidence type="ECO:0000256" key="2">
    <source>
        <dbReference type="ARBA" id="ARBA00007671"/>
    </source>
</evidence>
<accession>A0A173MHW5</accession>
<evidence type="ECO:0000256" key="6">
    <source>
        <dbReference type="ARBA" id="ARBA00023295"/>
    </source>
</evidence>
<protein>
    <recommendedName>
        <fullName evidence="3">beta-fructofuranosidase</fullName>
        <ecNumber evidence="3">3.2.1.26</ecNumber>
    </recommendedName>
</protein>